<keyword evidence="2" id="KW-0472">Membrane</keyword>
<feature type="transmembrane region" description="Helical" evidence="2">
    <location>
        <begin position="480"/>
        <end position="498"/>
    </location>
</feature>
<evidence type="ECO:0000256" key="1">
    <source>
        <dbReference type="SAM" id="MobiDB-lite"/>
    </source>
</evidence>
<evidence type="ECO:0000313" key="5">
    <source>
        <dbReference type="EMBL" id="GAA0913051.1"/>
    </source>
</evidence>
<proteinExistence type="predicted"/>
<reference evidence="6" key="1">
    <citation type="journal article" date="2019" name="Int. J. Syst. Evol. Microbiol.">
        <title>The Global Catalogue of Microorganisms (GCM) 10K type strain sequencing project: providing services to taxonomists for standard genome sequencing and annotation.</title>
        <authorList>
            <consortium name="The Broad Institute Genomics Platform"/>
            <consortium name="The Broad Institute Genome Sequencing Center for Infectious Disease"/>
            <person name="Wu L."/>
            <person name="Ma J."/>
        </authorList>
    </citation>
    <scope>NUCLEOTIDE SEQUENCE [LARGE SCALE GENOMIC DNA]</scope>
    <source>
        <strain evidence="6">JCM 11136</strain>
    </source>
</reference>
<dbReference type="Pfam" id="PF00561">
    <property type="entry name" value="Abhydrolase_1"/>
    <property type="match status" value="1"/>
</dbReference>
<feature type="domain" description="AB hydrolase-1" evidence="3">
    <location>
        <begin position="86"/>
        <end position="231"/>
    </location>
</feature>
<dbReference type="InterPro" id="IPR029058">
    <property type="entry name" value="AB_hydrolase_fold"/>
</dbReference>
<keyword evidence="6" id="KW-1185">Reference proteome</keyword>
<keyword evidence="2" id="KW-0812">Transmembrane</keyword>
<dbReference type="Proteomes" id="UP001501578">
    <property type="component" value="Unassembled WGS sequence"/>
</dbReference>
<dbReference type="InterPro" id="IPR000073">
    <property type="entry name" value="AB_hydrolase_1"/>
</dbReference>
<evidence type="ECO:0008006" key="7">
    <source>
        <dbReference type="Google" id="ProtNLM"/>
    </source>
</evidence>
<evidence type="ECO:0000313" key="6">
    <source>
        <dbReference type="Proteomes" id="UP001501578"/>
    </source>
</evidence>
<gene>
    <name evidence="5" type="ORF">GCM10009560_04610</name>
</gene>
<dbReference type="Gene3D" id="3.40.50.1820">
    <property type="entry name" value="alpha/beta hydrolase"/>
    <property type="match status" value="1"/>
</dbReference>
<comment type="caution">
    <text evidence="5">The sequence shown here is derived from an EMBL/GenBank/DDBJ whole genome shotgun (WGS) entry which is preliminary data.</text>
</comment>
<feature type="domain" description="Peptidase S33 tripeptidyl aminopeptidase-like C-terminal" evidence="4">
    <location>
        <begin position="362"/>
        <end position="445"/>
    </location>
</feature>
<feature type="region of interest" description="Disordered" evidence="1">
    <location>
        <begin position="1"/>
        <end position="20"/>
    </location>
</feature>
<feature type="transmembrane region" description="Helical" evidence="2">
    <location>
        <begin position="571"/>
        <end position="589"/>
    </location>
</feature>
<evidence type="ECO:0000256" key="2">
    <source>
        <dbReference type="SAM" id="Phobius"/>
    </source>
</evidence>
<dbReference type="SUPFAM" id="SSF53474">
    <property type="entry name" value="alpha/beta-Hydrolases"/>
    <property type="match status" value="1"/>
</dbReference>
<feature type="transmembrane region" description="Helical" evidence="2">
    <location>
        <begin position="505"/>
        <end position="526"/>
    </location>
</feature>
<evidence type="ECO:0000259" key="3">
    <source>
        <dbReference type="Pfam" id="PF00561"/>
    </source>
</evidence>
<keyword evidence="2" id="KW-1133">Transmembrane helix</keyword>
<organism evidence="5 6">
    <name type="scientific">Nonomuraea longicatena</name>
    <dbReference type="NCBI Taxonomy" id="83682"/>
    <lineage>
        <taxon>Bacteria</taxon>
        <taxon>Bacillati</taxon>
        <taxon>Actinomycetota</taxon>
        <taxon>Actinomycetes</taxon>
        <taxon>Streptosporangiales</taxon>
        <taxon>Streptosporangiaceae</taxon>
        <taxon>Nonomuraea</taxon>
    </lineage>
</organism>
<sequence length="591" mass="62326">MPARGTRLARAAPGHDPRPAVNGARPAVAHLTACPVAVPAHTTCGLLEVPERRDTPGGASAGASGRTIKVGYAVRRSTAPDRKPDPVVYMSGGPAASSLHLTGFVGDLFPDRDVITVEQRGGRWSQPRLSCPESVRVMLDRLRAGHAEVGAADVGAAADTCRGRLSEQGVDLRGYTTREIVADLAQLRAVLGYASWNLFGVSYSTRVMLDLAAADPAGTRAVVLDSFLPESVDWYGDADRNLADAIHSLGAAEPFEALVTRLNRSPARVPITDPLLGTEFTARLSGDDVATVLAGALHHAKTVAVAPALIHALAAGHDGPLRPFANAVGDALASYEFGLYHAIQCQDEPVFPERSRLFTVHSDRAVCDTWKLPVSAPARSSTDAPALVLGGRHDHTTPARTSRPAADLLPNATFVEFAGVGHSVFLAEDTHCGRQTIAAFVARPTSWSRPCVPDRAALPSVGPGELVVTAAPYRLGRTPWLGAPAALFALMALAQFVTGALRGRALTAFAGLSGLAALGLTARSLYDQVRVNDTALAVGVPAEVTVYVWPAMASVAFTLVALVVHRKKPWFHVISAVAGGGFLIWWFAWFL</sequence>
<evidence type="ECO:0000259" key="4">
    <source>
        <dbReference type="Pfam" id="PF08386"/>
    </source>
</evidence>
<feature type="transmembrane region" description="Helical" evidence="2">
    <location>
        <begin position="546"/>
        <end position="564"/>
    </location>
</feature>
<protein>
    <recommendedName>
        <fullName evidence="7">Alpha/beta fold hydrolase</fullName>
    </recommendedName>
</protein>
<dbReference type="Pfam" id="PF08386">
    <property type="entry name" value="Abhydrolase_4"/>
    <property type="match status" value="1"/>
</dbReference>
<dbReference type="EMBL" id="BAAAHQ010000001">
    <property type="protein sequence ID" value="GAA0913051.1"/>
    <property type="molecule type" value="Genomic_DNA"/>
</dbReference>
<dbReference type="InterPro" id="IPR013595">
    <property type="entry name" value="Pept_S33_TAP-like_C"/>
</dbReference>
<name>A0ABP3Z5D1_9ACTN</name>
<accession>A0ABP3Z5D1</accession>